<accession>A0A367ZRL0</accession>
<evidence type="ECO:0000256" key="1">
    <source>
        <dbReference type="ARBA" id="ARBA00004651"/>
    </source>
</evidence>
<dbReference type="Proteomes" id="UP000252355">
    <property type="component" value="Unassembled WGS sequence"/>
</dbReference>
<gene>
    <name evidence="9" type="ORF">OZSIB_3243</name>
</gene>
<evidence type="ECO:0000313" key="9">
    <source>
        <dbReference type="EMBL" id="RCK80497.1"/>
    </source>
</evidence>
<keyword evidence="6 7" id="KW-0472">Membrane</keyword>
<dbReference type="AlphaFoldDB" id="A0A367ZRL0"/>
<evidence type="ECO:0000256" key="6">
    <source>
        <dbReference type="ARBA" id="ARBA00023136"/>
    </source>
</evidence>
<dbReference type="Gene3D" id="1.20.81.30">
    <property type="entry name" value="Type II secretion system (T2SS), domain F"/>
    <property type="match status" value="1"/>
</dbReference>
<feature type="domain" description="Type II secretion system protein GspF" evidence="8">
    <location>
        <begin position="225"/>
        <end position="342"/>
    </location>
</feature>
<dbReference type="InterPro" id="IPR003004">
    <property type="entry name" value="GspF/PilC"/>
</dbReference>
<evidence type="ECO:0000313" key="10">
    <source>
        <dbReference type="Proteomes" id="UP000252355"/>
    </source>
</evidence>
<evidence type="ECO:0000256" key="7">
    <source>
        <dbReference type="SAM" id="Phobius"/>
    </source>
</evidence>
<feature type="domain" description="Type II secretion system protein GspF" evidence="8">
    <location>
        <begin position="21"/>
        <end position="136"/>
    </location>
</feature>
<dbReference type="GO" id="GO:0005886">
    <property type="term" value="C:plasma membrane"/>
    <property type="evidence" value="ECO:0007669"/>
    <property type="project" value="UniProtKB-SubCell"/>
</dbReference>
<name>A0A367ZRL0_9BACT</name>
<dbReference type="InterPro" id="IPR018076">
    <property type="entry name" value="T2SS_GspF_dom"/>
</dbReference>
<dbReference type="PANTHER" id="PTHR30012:SF0">
    <property type="entry name" value="TYPE II SECRETION SYSTEM PROTEIN F-RELATED"/>
    <property type="match status" value="1"/>
</dbReference>
<feature type="transmembrane region" description="Helical" evidence="7">
    <location>
        <begin position="119"/>
        <end position="141"/>
    </location>
</feature>
<protein>
    <submittedName>
        <fullName evidence="9">Type II secretion system F</fullName>
    </submittedName>
</protein>
<evidence type="ECO:0000256" key="2">
    <source>
        <dbReference type="ARBA" id="ARBA00005745"/>
    </source>
</evidence>
<evidence type="ECO:0000256" key="5">
    <source>
        <dbReference type="ARBA" id="ARBA00022989"/>
    </source>
</evidence>
<keyword evidence="4 7" id="KW-0812">Transmembrane</keyword>
<evidence type="ECO:0000256" key="3">
    <source>
        <dbReference type="ARBA" id="ARBA00022475"/>
    </source>
</evidence>
<organism evidence="9 10">
    <name type="scientific">Candidatus Ozemobacter sibiricus</name>
    <dbReference type="NCBI Taxonomy" id="2268124"/>
    <lineage>
        <taxon>Bacteria</taxon>
        <taxon>Candidatus Ozemobacteria</taxon>
        <taxon>Candidatus Ozemobacterales</taxon>
        <taxon>Candidatus Ozemobacteraceae</taxon>
        <taxon>Candidatus Ozemobacter</taxon>
    </lineage>
</organism>
<dbReference type="Pfam" id="PF00482">
    <property type="entry name" value="T2SSF"/>
    <property type="match status" value="2"/>
</dbReference>
<dbReference type="EMBL" id="QOQW01000006">
    <property type="protein sequence ID" value="RCK80497.1"/>
    <property type="molecule type" value="Genomic_DNA"/>
</dbReference>
<comment type="similarity">
    <text evidence="2">Belongs to the GSP F family.</text>
</comment>
<dbReference type="InterPro" id="IPR042094">
    <property type="entry name" value="T2SS_GspF_sf"/>
</dbReference>
<keyword evidence="3" id="KW-1003">Cell membrane</keyword>
<sequence>MSQIMNATPSLAGPAEDVLVFAQILHAASGSGLPLSRFLEEAAAALPPARAADWAKQLGEGLAKGHPPAEILAGLEGIDQALVALLSVPGGLGLRDALAAYIRHLVGFARLREHLRAALFQPFLVAWLAVGNLVLVNLHFLPAISGGFLEQRLPLPIFLRAWYILEPATWPLSWILPAGLVWLAVELTRLLYVMAPPRLMTSPLAGPLGLDHFCRLEEKGRLIGLLSLYLGAGRPLAQALRWTAAHGGARLYAHDLTAAAARLERGEAAAAALADSAVLGAVAGELALGNPDGRLDERLQELSESYQEAANRQLAVIEGLGRVAGLLLAGTVVLLLCLAFFQPYFTYAGQTAVAGG</sequence>
<evidence type="ECO:0000256" key="4">
    <source>
        <dbReference type="ARBA" id="ARBA00022692"/>
    </source>
</evidence>
<feature type="transmembrane region" description="Helical" evidence="7">
    <location>
        <begin position="161"/>
        <end position="185"/>
    </location>
</feature>
<dbReference type="PANTHER" id="PTHR30012">
    <property type="entry name" value="GENERAL SECRETION PATHWAY PROTEIN"/>
    <property type="match status" value="1"/>
</dbReference>
<keyword evidence="5 7" id="KW-1133">Transmembrane helix</keyword>
<proteinExistence type="inferred from homology"/>
<reference evidence="9 10" key="1">
    <citation type="submission" date="2018-05" db="EMBL/GenBank/DDBJ databases">
        <title>A metagenomic window into the 2 km-deep terrestrial subsurface aquifer revealed taxonomically and functionally diverse microbial community comprising novel uncultured bacterial lineages.</title>
        <authorList>
            <person name="Kadnikov V.V."/>
            <person name="Mardanov A.V."/>
            <person name="Beletsky A.V."/>
            <person name="Banks D."/>
            <person name="Pimenov N.V."/>
            <person name="Frank Y.A."/>
            <person name="Karnachuk O.V."/>
            <person name="Ravin N.V."/>
        </authorList>
    </citation>
    <scope>NUCLEOTIDE SEQUENCE [LARGE SCALE GENOMIC DNA]</scope>
    <source>
        <strain evidence="9">BY5</strain>
    </source>
</reference>
<comment type="subcellular location">
    <subcellularLocation>
        <location evidence="1">Cell membrane</location>
        <topology evidence="1">Multi-pass membrane protein</topology>
    </subcellularLocation>
</comment>
<evidence type="ECO:0000259" key="8">
    <source>
        <dbReference type="Pfam" id="PF00482"/>
    </source>
</evidence>
<comment type="caution">
    <text evidence="9">The sequence shown here is derived from an EMBL/GenBank/DDBJ whole genome shotgun (WGS) entry which is preliminary data.</text>
</comment>
<feature type="transmembrane region" description="Helical" evidence="7">
    <location>
        <begin position="320"/>
        <end position="341"/>
    </location>
</feature>